<evidence type="ECO:0000256" key="1">
    <source>
        <dbReference type="SAM" id="Phobius"/>
    </source>
</evidence>
<keyword evidence="1" id="KW-1133">Transmembrane helix</keyword>
<dbReference type="PATRIC" id="fig|1280947.3.peg.2403"/>
<sequence>MERSDIIGAACAVVAIGIIAFLSLDSWAIADCRTVLRTAEFQRAGALEPDAAADLAAFRAQLEGGTAGPEAAACVDRIGLPF</sequence>
<reference evidence="2 3" key="1">
    <citation type="journal article" date="2014" name="Antonie Van Leeuwenhoek">
        <title>Hyphomonas beringensis sp. nov. and Hyphomonas chukchiensis sp. nov., isolated from surface seawater of the Bering Sea and Chukchi Sea.</title>
        <authorList>
            <person name="Li C."/>
            <person name="Lai Q."/>
            <person name="Li G."/>
            <person name="Dong C."/>
            <person name="Wang J."/>
            <person name="Liao Y."/>
            <person name="Shao Z."/>
        </authorList>
    </citation>
    <scope>NUCLEOTIDE SEQUENCE [LARGE SCALE GENOMIC DNA]</scope>
    <source>
        <strain evidence="2 3">BH-BN04-4</strain>
    </source>
</reference>
<dbReference type="EMBL" id="AWFG01000033">
    <property type="protein sequence ID" value="KCZ57087.1"/>
    <property type="molecule type" value="Genomic_DNA"/>
</dbReference>
<dbReference type="AlphaFoldDB" id="A0A062UFJ6"/>
<organism evidence="2 3">
    <name type="scientific">Hyphomonas chukchiensis</name>
    <dbReference type="NCBI Taxonomy" id="1280947"/>
    <lineage>
        <taxon>Bacteria</taxon>
        <taxon>Pseudomonadati</taxon>
        <taxon>Pseudomonadota</taxon>
        <taxon>Alphaproteobacteria</taxon>
        <taxon>Hyphomonadales</taxon>
        <taxon>Hyphomonadaceae</taxon>
        <taxon>Hyphomonas</taxon>
    </lineage>
</organism>
<dbReference type="Proteomes" id="UP000027190">
    <property type="component" value="Unassembled WGS sequence"/>
</dbReference>
<evidence type="ECO:0000313" key="3">
    <source>
        <dbReference type="Proteomes" id="UP000027190"/>
    </source>
</evidence>
<keyword evidence="3" id="KW-1185">Reference proteome</keyword>
<proteinExistence type="predicted"/>
<keyword evidence="1" id="KW-0812">Transmembrane</keyword>
<comment type="caution">
    <text evidence="2">The sequence shown here is derived from an EMBL/GenBank/DDBJ whole genome shotgun (WGS) entry which is preliminary data.</text>
</comment>
<protein>
    <submittedName>
        <fullName evidence="2">Uncharacterized protein</fullName>
    </submittedName>
</protein>
<name>A0A062UFJ6_9PROT</name>
<evidence type="ECO:0000313" key="2">
    <source>
        <dbReference type="EMBL" id="KCZ57087.1"/>
    </source>
</evidence>
<dbReference type="STRING" id="1280947.HY30_17745"/>
<gene>
    <name evidence="2" type="ORF">HY30_17745</name>
</gene>
<feature type="transmembrane region" description="Helical" evidence="1">
    <location>
        <begin position="6"/>
        <end position="24"/>
    </location>
</feature>
<accession>A0A062UFJ6</accession>
<dbReference type="RefSeq" id="WP_034740657.1">
    <property type="nucleotide sequence ID" value="NZ_AWFG01000033.1"/>
</dbReference>
<keyword evidence="1" id="KW-0472">Membrane</keyword>